<dbReference type="InterPro" id="IPR052895">
    <property type="entry name" value="HetReg/Transcr_Mod"/>
</dbReference>
<dbReference type="AlphaFoldDB" id="A0A4Q4QYJ9"/>
<sequence>MLYEYETLPSARSIRILTLCPAEQHSDAIECMIEATELEEASYDALSYSWGMNEDGNSSQDYEISIHGNRKWVTRNLSEGLKRIRVRDQPIRIWIDAVCINQQDDVERSVQVAMMADIYARAEKVLVWLGNGTEEKEDVAVLGLFERIKKLTEQIKQWKKPWLPHQNCFVLPLLGEDTLHCSGCVAYQQGKSGGGRLSEYDSHVNWLKEYFASKPPLKQTSVYMTNMAIRFFSRRYWKRRWILQELFLSNVHHWYWGQHILDVSKFPKKWIEDLVRAIWLVGHGVGRTPRDLTRTAARPYFTVLTDGVTRGSPFITRTKGLSNLCNFQNHDIADEERWNWLLKYFHSSECSEPKDMYYALASMAKPRIRIDYSLTVAQVFQQFAETMLDNGEWIWVFCGAARTPNNQELLRMPSWVPDPRLVNFRYGGNKPPMGIQISQKDSLVCDVRCLGVLRPHEEVNGDLDTYWERHALHAVWDDLFWQVCSSREPSDEISEVIRPSPLQPRIRSNKAHSGDILCSCLEKLSYFDRWIILRRKDKATQTYELVGAQEPDLTLLRSLPKEQHEQSFSECPKIKVRIV</sequence>
<accession>A0A4Q4QYJ9</accession>
<dbReference type="Proteomes" id="UP000293823">
    <property type="component" value="Unassembled WGS sequence"/>
</dbReference>
<feature type="domain" description="Heterokaryon incompatibility" evidence="1">
    <location>
        <begin position="43"/>
        <end position="245"/>
    </location>
</feature>
<protein>
    <recommendedName>
        <fullName evidence="1">Heterokaryon incompatibility domain-containing protein</fullName>
    </recommendedName>
</protein>
<reference evidence="3" key="1">
    <citation type="journal article" date="2019" name="bioRxiv">
        <title>Genomics, evolutionary history and diagnostics of the Alternaria alternata species group including apple and Asian pear pathotypes.</title>
        <authorList>
            <person name="Armitage A.D."/>
            <person name="Cockerton H.M."/>
            <person name="Sreenivasaprasad S."/>
            <person name="Woodhall J.W."/>
            <person name="Lane C.R."/>
            <person name="Harrison R.J."/>
            <person name="Clarkson J.P."/>
        </authorList>
    </citation>
    <scope>NUCLEOTIDE SEQUENCE [LARGE SCALE GENOMIC DNA]</scope>
    <source>
        <strain evidence="3">RGR 97.0016</strain>
    </source>
</reference>
<comment type="caution">
    <text evidence="2">The sequence shown here is derived from an EMBL/GenBank/DDBJ whole genome shotgun (WGS) entry which is preliminary data.</text>
</comment>
<dbReference type="InterPro" id="IPR010730">
    <property type="entry name" value="HET"/>
</dbReference>
<evidence type="ECO:0000313" key="2">
    <source>
        <dbReference type="EMBL" id="RYO48874.1"/>
    </source>
</evidence>
<evidence type="ECO:0000313" key="3">
    <source>
        <dbReference type="Proteomes" id="UP000293823"/>
    </source>
</evidence>
<name>A0A4Q4QYJ9_9PLEO</name>
<dbReference type="EMBL" id="PEJP01000047">
    <property type="protein sequence ID" value="RYO48874.1"/>
    <property type="molecule type" value="Genomic_DNA"/>
</dbReference>
<dbReference type="Pfam" id="PF06985">
    <property type="entry name" value="HET"/>
    <property type="match status" value="1"/>
</dbReference>
<evidence type="ECO:0000259" key="1">
    <source>
        <dbReference type="Pfam" id="PF06985"/>
    </source>
</evidence>
<gene>
    <name evidence="2" type="ORF">AA0113_g9899</name>
</gene>
<dbReference type="PANTHER" id="PTHR24148:SF64">
    <property type="entry name" value="HETEROKARYON INCOMPATIBILITY DOMAIN-CONTAINING PROTEIN"/>
    <property type="match status" value="1"/>
</dbReference>
<proteinExistence type="predicted"/>
<organism evidence="2 3">
    <name type="scientific">Alternaria arborescens</name>
    <dbReference type="NCBI Taxonomy" id="156630"/>
    <lineage>
        <taxon>Eukaryota</taxon>
        <taxon>Fungi</taxon>
        <taxon>Dikarya</taxon>
        <taxon>Ascomycota</taxon>
        <taxon>Pezizomycotina</taxon>
        <taxon>Dothideomycetes</taxon>
        <taxon>Pleosporomycetidae</taxon>
        <taxon>Pleosporales</taxon>
        <taxon>Pleosporineae</taxon>
        <taxon>Pleosporaceae</taxon>
        <taxon>Alternaria</taxon>
        <taxon>Alternaria sect. Alternaria</taxon>
    </lineage>
</organism>
<dbReference type="OrthoDB" id="3921930at2759"/>
<dbReference type="PANTHER" id="PTHR24148">
    <property type="entry name" value="ANKYRIN REPEAT DOMAIN-CONTAINING PROTEIN 39 HOMOLOG-RELATED"/>
    <property type="match status" value="1"/>
</dbReference>
<keyword evidence="3" id="KW-1185">Reference proteome</keyword>